<dbReference type="SUPFAM" id="SSF52317">
    <property type="entry name" value="Class I glutamine amidotransferase-like"/>
    <property type="match status" value="1"/>
</dbReference>
<keyword evidence="3" id="KW-0645">Protease</keyword>
<dbReference type="GO" id="GO:0004180">
    <property type="term" value="F:carboxypeptidase activity"/>
    <property type="evidence" value="ECO:0007669"/>
    <property type="project" value="UniProtKB-KW"/>
</dbReference>
<evidence type="ECO:0000256" key="3">
    <source>
        <dbReference type="ARBA" id="ARBA00022670"/>
    </source>
</evidence>
<dbReference type="Pfam" id="PF17676">
    <property type="entry name" value="Peptidase_S66C"/>
    <property type="match status" value="1"/>
</dbReference>
<organism evidence="10 11">
    <name type="scientific">Candidatus Gottesmanbacteria bacterium GW2011_GWA1_43_11</name>
    <dbReference type="NCBI Taxonomy" id="1618436"/>
    <lineage>
        <taxon>Bacteria</taxon>
        <taxon>Candidatus Gottesmaniibacteriota</taxon>
    </lineage>
</organism>
<feature type="active site" description="Charge relay system" evidence="6">
    <location>
        <position position="216"/>
    </location>
</feature>
<dbReference type="STRING" id="1618436.UV59_C0010G0035"/>
<evidence type="ECO:0000256" key="4">
    <source>
        <dbReference type="ARBA" id="ARBA00022801"/>
    </source>
</evidence>
<name>A0A0G1CI78_9BACT</name>
<keyword evidence="2 10" id="KW-0121">Carboxypeptidase</keyword>
<dbReference type="GO" id="GO:0008236">
    <property type="term" value="F:serine-type peptidase activity"/>
    <property type="evidence" value="ECO:0007669"/>
    <property type="project" value="UniProtKB-KW"/>
</dbReference>
<dbReference type="Gene3D" id="3.40.50.10740">
    <property type="entry name" value="Class I glutamine amidotransferase-like"/>
    <property type="match status" value="1"/>
</dbReference>
<gene>
    <name evidence="10" type="ORF">UV59_C0010G0035</name>
</gene>
<evidence type="ECO:0000313" key="10">
    <source>
        <dbReference type="EMBL" id="KKS85164.1"/>
    </source>
</evidence>
<keyword evidence="4" id="KW-0378">Hydrolase</keyword>
<dbReference type="PANTHER" id="PTHR30237">
    <property type="entry name" value="MURAMOYLTETRAPEPTIDE CARBOXYPEPTIDASE"/>
    <property type="match status" value="1"/>
</dbReference>
<comment type="similarity">
    <text evidence="1">Belongs to the peptidase S66 family.</text>
</comment>
<keyword evidence="7" id="KW-0472">Membrane</keyword>
<dbReference type="Pfam" id="PF02016">
    <property type="entry name" value="Peptidase_S66"/>
    <property type="match status" value="1"/>
</dbReference>
<feature type="transmembrane region" description="Helical" evidence="7">
    <location>
        <begin position="235"/>
        <end position="252"/>
    </location>
</feature>
<keyword evidence="7" id="KW-0812">Transmembrane</keyword>
<dbReference type="Gene3D" id="3.50.30.60">
    <property type="entry name" value="LD-carboxypeptidase A C-terminal domain-like"/>
    <property type="match status" value="1"/>
</dbReference>
<dbReference type="PATRIC" id="fig|1618436.3.peg.590"/>
<dbReference type="PIRSF" id="PIRSF028757">
    <property type="entry name" value="LD-carboxypeptidase"/>
    <property type="match status" value="1"/>
</dbReference>
<feature type="domain" description="LD-carboxypeptidase C-terminal" evidence="9">
    <location>
        <begin position="186"/>
        <end position="298"/>
    </location>
</feature>
<reference evidence="10 11" key="1">
    <citation type="journal article" date="2015" name="Nature">
        <title>rRNA introns, odd ribosomes, and small enigmatic genomes across a large radiation of phyla.</title>
        <authorList>
            <person name="Brown C.T."/>
            <person name="Hug L.A."/>
            <person name="Thomas B.C."/>
            <person name="Sharon I."/>
            <person name="Castelle C.J."/>
            <person name="Singh A."/>
            <person name="Wilkins M.J."/>
            <person name="Williams K.H."/>
            <person name="Banfield J.F."/>
        </authorList>
    </citation>
    <scope>NUCLEOTIDE SEQUENCE [LARGE SCALE GENOMIC DNA]</scope>
</reference>
<feature type="domain" description="LD-carboxypeptidase N-terminal" evidence="8">
    <location>
        <begin position="16"/>
        <end position="137"/>
    </location>
</feature>
<dbReference type="Proteomes" id="UP000034543">
    <property type="component" value="Unassembled WGS sequence"/>
</dbReference>
<evidence type="ECO:0000256" key="6">
    <source>
        <dbReference type="PIRSR" id="PIRSR028757-1"/>
    </source>
</evidence>
<evidence type="ECO:0000256" key="2">
    <source>
        <dbReference type="ARBA" id="ARBA00022645"/>
    </source>
</evidence>
<dbReference type="PANTHER" id="PTHR30237:SF2">
    <property type="entry name" value="MUREIN TETRAPEPTIDE CARBOXYPEPTIDASE"/>
    <property type="match status" value="1"/>
</dbReference>
<dbReference type="EMBL" id="LCFB01000010">
    <property type="protein sequence ID" value="KKS85164.1"/>
    <property type="molecule type" value="Genomic_DNA"/>
</dbReference>
<dbReference type="SUPFAM" id="SSF141986">
    <property type="entry name" value="LD-carboxypeptidase A C-terminal domain-like"/>
    <property type="match status" value="1"/>
</dbReference>
<evidence type="ECO:0000259" key="9">
    <source>
        <dbReference type="Pfam" id="PF17676"/>
    </source>
</evidence>
<keyword evidence="7" id="KW-1133">Transmembrane helix</keyword>
<feature type="active site" description="Nucleophile" evidence="6">
    <location>
        <position position="117"/>
    </location>
</feature>
<protein>
    <submittedName>
        <fullName evidence="10">Peptidase U61 LD-carboxypeptidase A</fullName>
    </submittedName>
</protein>
<sequence length="314" mass="35461">MKRVILPRRLQIGDTIGIIAPSKHLSDDDHFILKRTTVVFEQMEFKVKPGAHLFAVDRYGYSAGTATERAADIIELFSDDSVTGIWCWQGGQTANMVLDLLDYELIRTHPKLFLGFSDNTVLLNAIYQKTGLVTFHAPDPKVYPKEEPFASEYSQVEFVNRLVNGEAGQIRKKSDWKAVRPGQAFGQLIGGNLRSLLKLAGTPFWPDTQRAILLLEDNHIGIPEAEYMLTRLRHMGVFAAVSAIAVGYVYGFQHRYNRVAQFEDILLEVSRDFTFPILKINEFGHKCHNTFLPIGGAAFVDTEKLEFRLEPCVV</sequence>
<dbReference type="InterPro" id="IPR003507">
    <property type="entry name" value="S66_fam"/>
</dbReference>
<proteinExistence type="inferred from homology"/>
<evidence type="ECO:0000256" key="7">
    <source>
        <dbReference type="SAM" id="Phobius"/>
    </source>
</evidence>
<feature type="active site" description="Charge relay system" evidence="6">
    <location>
        <position position="285"/>
    </location>
</feature>
<dbReference type="InterPro" id="IPR040449">
    <property type="entry name" value="Peptidase_S66_N"/>
</dbReference>
<dbReference type="InterPro" id="IPR040921">
    <property type="entry name" value="Peptidase_S66C"/>
</dbReference>
<evidence type="ECO:0000256" key="5">
    <source>
        <dbReference type="ARBA" id="ARBA00022825"/>
    </source>
</evidence>
<keyword evidence="5" id="KW-0720">Serine protease</keyword>
<dbReference type="GO" id="GO:0006508">
    <property type="term" value="P:proteolysis"/>
    <property type="evidence" value="ECO:0007669"/>
    <property type="project" value="UniProtKB-KW"/>
</dbReference>
<evidence type="ECO:0000313" key="11">
    <source>
        <dbReference type="Proteomes" id="UP000034543"/>
    </source>
</evidence>
<dbReference type="CDD" id="cd07025">
    <property type="entry name" value="Peptidase_S66"/>
    <property type="match status" value="1"/>
</dbReference>
<accession>A0A0G1CI78</accession>
<evidence type="ECO:0000259" key="8">
    <source>
        <dbReference type="Pfam" id="PF02016"/>
    </source>
</evidence>
<evidence type="ECO:0000256" key="1">
    <source>
        <dbReference type="ARBA" id="ARBA00010233"/>
    </source>
</evidence>
<dbReference type="InterPro" id="IPR029062">
    <property type="entry name" value="Class_I_gatase-like"/>
</dbReference>
<dbReference type="InterPro" id="IPR027478">
    <property type="entry name" value="LdcA_N"/>
</dbReference>
<dbReference type="InterPro" id="IPR027461">
    <property type="entry name" value="Carboxypeptidase_A_C_sf"/>
</dbReference>
<comment type="caution">
    <text evidence="10">The sequence shown here is derived from an EMBL/GenBank/DDBJ whole genome shotgun (WGS) entry which is preliminary data.</text>
</comment>
<dbReference type="AlphaFoldDB" id="A0A0G1CI78"/>